<reference evidence="1 2" key="1">
    <citation type="submission" date="2023-02" db="EMBL/GenBank/DDBJ databases">
        <title>LHISI_Scaffold_Assembly.</title>
        <authorList>
            <person name="Stuart O.P."/>
            <person name="Cleave R."/>
            <person name="Magrath M.J.L."/>
            <person name="Mikheyev A.S."/>
        </authorList>
    </citation>
    <scope>NUCLEOTIDE SEQUENCE [LARGE SCALE GENOMIC DNA]</scope>
    <source>
        <strain evidence="1">Daus_M_001</strain>
        <tissue evidence="1">Leg muscle</tissue>
    </source>
</reference>
<gene>
    <name evidence="1" type="ORF">PR048_013466</name>
</gene>
<evidence type="ECO:0000313" key="1">
    <source>
        <dbReference type="EMBL" id="KAJ8887251.1"/>
    </source>
</evidence>
<keyword evidence="2" id="KW-1185">Reference proteome</keyword>
<protein>
    <submittedName>
        <fullName evidence="1">Uncharacterized protein</fullName>
    </submittedName>
</protein>
<accession>A0ABQ9HS95</accession>
<evidence type="ECO:0000313" key="2">
    <source>
        <dbReference type="Proteomes" id="UP001159363"/>
    </source>
</evidence>
<proteinExistence type="predicted"/>
<dbReference type="EMBL" id="JARBHB010000004">
    <property type="protein sequence ID" value="KAJ8887251.1"/>
    <property type="molecule type" value="Genomic_DNA"/>
</dbReference>
<comment type="caution">
    <text evidence="1">The sequence shown here is derived from an EMBL/GenBank/DDBJ whole genome shotgun (WGS) entry which is preliminary data.</text>
</comment>
<sequence>MRLRCKAAGASRDNPYFTGAAVKLNLSADIPAAFNIRENWSSPVTAACVSTFCSVIRFPLTQPIHQTCCWTFAIVIGARIVRVRGICRPLAAWYQPAVSHAMDRCQPIRSVRSPCFPLGSSAARLGFRDHPDPQLPELGFRSRSATTTFGSRLYFKRGWVDLAMDVSMNDGKGVRYATTFHGLEYNGHCLLWAGVSIREVGGEVATIPAACMAHERWSAAWKAIGGGRGYRVCKLMPAVASSCLPQLTSPCLVSPCITKALTRYPITSILALEWFGSNDIFAMSLCRTPFTTLWNIERHEITICGMKSSRIQFQCDLCQRQLTWSDNFMRHYEISSTYPPPSPPPHFHPPSPPPHLGLPPTAQHLSFPASPSVLPQKSRYVNSGMESNSIFNSPDPVKCSSHNLRYEILSIAFAGRLTDVWIVNDRINTDVDFSCFFSRCRVPLIDLATPSPWPIRISVTMALCDPYMIPGMISPCQLPKTASHLGYGSSQYALCCSNWTGWQLVQEDCASRHLSIPAWFTNYAAVRGLALKTIVCRLCMGCVSGKH</sequence>
<name>A0ABQ9HS95_9NEOP</name>
<organism evidence="1 2">
    <name type="scientific">Dryococelus australis</name>
    <dbReference type="NCBI Taxonomy" id="614101"/>
    <lineage>
        <taxon>Eukaryota</taxon>
        <taxon>Metazoa</taxon>
        <taxon>Ecdysozoa</taxon>
        <taxon>Arthropoda</taxon>
        <taxon>Hexapoda</taxon>
        <taxon>Insecta</taxon>
        <taxon>Pterygota</taxon>
        <taxon>Neoptera</taxon>
        <taxon>Polyneoptera</taxon>
        <taxon>Phasmatodea</taxon>
        <taxon>Verophasmatodea</taxon>
        <taxon>Anareolatae</taxon>
        <taxon>Phasmatidae</taxon>
        <taxon>Eurycanthinae</taxon>
        <taxon>Dryococelus</taxon>
    </lineage>
</organism>
<dbReference type="Proteomes" id="UP001159363">
    <property type="component" value="Chromosome X"/>
</dbReference>